<sequence>MQSFLGNVTRTREKCSRGDLISLSENNSRKSTAVAASPCHCAQLWIVYKDHLFLFLFCAKYTAMSENEKCF</sequence>
<proteinExistence type="predicted"/>
<reference evidence="1" key="2">
    <citation type="journal article" date="2015" name="Fish Shellfish Immunol.">
        <title>Early steps in the European eel (Anguilla anguilla)-Vibrio vulnificus interaction in the gills: Role of the RtxA13 toxin.</title>
        <authorList>
            <person name="Callol A."/>
            <person name="Pajuelo D."/>
            <person name="Ebbesson L."/>
            <person name="Teles M."/>
            <person name="MacKenzie S."/>
            <person name="Amaro C."/>
        </authorList>
    </citation>
    <scope>NUCLEOTIDE SEQUENCE</scope>
</reference>
<accession>A0A0E9RD44</accession>
<protein>
    <submittedName>
        <fullName evidence="1">Uncharacterized protein</fullName>
    </submittedName>
</protein>
<name>A0A0E9RD44_ANGAN</name>
<reference evidence="1" key="1">
    <citation type="submission" date="2014-11" db="EMBL/GenBank/DDBJ databases">
        <authorList>
            <person name="Amaro Gonzalez C."/>
        </authorList>
    </citation>
    <scope>NUCLEOTIDE SEQUENCE</scope>
</reference>
<dbReference type="AlphaFoldDB" id="A0A0E9RD44"/>
<dbReference type="EMBL" id="GBXM01082187">
    <property type="protein sequence ID" value="JAH26390.1"/>
    <property type="molecule type" value="Transcribed_RNA"/>
</dbReference>
<organism evidence="1">
    <name type="scientific">Anguilla anguilla</name>
    <name type="common">European freshwater eel</name>
    <name type="synonym">Muraena anguilla</name>
    <dbReference type="NCBI Taxonomy" id="7936"/>
    <lineage>
        <taxon>Eukaryota</taxon>
        <taxon>Metazoa</taxon>
        <taxon>Chordata</taxon>
        <taxon>Craniata</taxon>
        <taxon>Vertebrata</taxon>
        <taxon>Euteleostomi</taxon>
        <taxon>Actinopterygii</taxon>
        <taxon>Neopterygii</taxon>
        <taxon>Teleostei</taxon>
        <taxon>Anguilliformes</taxon>
        <taxon>Anguillidae</taxon>
        <taxon>Anguilla</taxon>
    </lineage>
</organism>
<evidence type="ECO:0000313" key="1">
    <source>
        <dbReference type="EMBL" id="JAH26390.1"/>
    </source>
</evidence>